<accession>A0A9P4JGY8</accession>
<protein>
    <recommendedName>
        <fullName evidence="4">Leo1-like protein</fullName>
    </recommendedName>
</protein>
<organism evidence="2 3">
    <name type="scientific">Delitschia confertaspora ATCC 74209</name>
    <dbReference type="NCBI Taxonomy" id="1513339"/>
    <lineage>
        <taxon>Eukaryota</taxon>
        <taxon>Fungi</taxon>
        <taxon>Dikarya</taxon>
        <taxon>Ascomycota</taxon>
        <taxon>Pezizomycotina</taxon>
        <taxon>Dothideomycetes</taxon>
        <taxon>Pleosporomycetidae</taxon>
        <taxon>Pleosporales</taxon>
        <taxon>Delitschiaceae</taxon>
        <taxon>Delitschia</taxon>
    </lineage>
</organism>
<evidence type="ECO:0000313" key="3">
    <source>
        <dbReference type="Proteomes" id="UP000799536"/>
    </source>
</evidence>
<dbReference type="PANTHER" id="PTHR23146">
    <property type="entry name" value="LEO1 PROTEIN"/>
    <property type="match status" value="1"/>
</dbReference>
<comment type="caution">
    <text evidence="2">The sequence shown here is derived from an EMBL/GenBank/DDBJ whole genome shotgun (WGS) entry which is preliminary data.</text>
</comment>
<evidence type="ECO:0000313" key="2">
    <source>
        <dbReference type="EMBL" id="KAF2199015.1"/>
    </source>
</evidence>
<dbReference type="InterPro" id="IPR007149">
    <property type="entry name" value="Leo1"/>
</dbReference>
<dbReference type="PANTHER" id="PTHR23146:SF0">
    <property type="entry name" value="RNA POLYMERASE-ASSOCIATED PROTEIN LEO1"/>
    <property type="match status" value="1"/>
</dbReference>
<dbReference type="Proteomes" id="UP000799536">
    <property type="component" value="Unassembled WGS sequence"/>
</dbReference>
<reference evidence="2" key="1">
    <citation type="journal article" date="2020" name="Stud. Mycol.">
        <title>101 Dothideomycetes genomes: a test case for predicting lifestyles and emergence of pathogens.</title>
        <authorList>
            <person name="Haridas S."/>
            <person name="Albert R."/>
            <person name="Binder M."/>
            <person name="Bloem J."/>
            <person name="Labutti K."/>
            <person name="Salamov A."/>
            <person name="Andreopoulos B."/>
            <person name="Baker S."/>
            <person name="Barry K."/>
            <person name="Bills G."/>
            <person name="Bluhm B."/>
            <person name="Cannon C."/>
            <person name="Castanera R."/>
            <person name="Culley D."/>
            <person name="Daum C."/>
            <person name="Ezra D."/>
            <person name="Gonzalez J."/>
            <person name="Henrissat B."/>
            <person name="Kuo A."/>
            <person name="Liang C."/>
            <person name="Lipzen A."/>
            <person name="Lutzoni F."/>
            <person name="Magnuson J."/>
            <person name="Mondo S."/>
            <person name="Nolan M."/>
            <person name="Ohm R."/>
            <person name="Pangilinan J."/>
            <person name="Park H.-J."/>
            <person name="Ramirez L."/>
            <person name="Alfaro M."/>
            <person name="Sun H."/>
            <person name="Tritt A."/>
            <person name="Yoshinaga Y."/>
            <person name="Zwiers L.-H."/>
            <person name="Turgeon B."/>
            <person name="Goodwin S."/>
            <person name="Spatafora J."/>
            <person name="Crous P."/>
            <person name="Grigoriev I."/>
        </authorList>
    </citation>
    <scope>NUCLEOTIDE SEQUENCE</scope>
    <source>
        <strain evidence="2">ATCC 74209</strain>
    </source>
</reference>
<evidence type="ECO:0008006" key="4">
    <source>
        <dbReference type="Google" id="ProtNLM"/>
    </source>
</evidence>
<dbReference type="GO" id="GO:0016593">
    <property type="term" value="C:Cdc73/Paf1 complex"/>
    <property type="evidence" value="ECO:0007669"/>
    <property type="project" value="InterPro"/>
</dbReference>
<sequence>MRMMMTCLVTAETTTSNRHLNSADDDDGPGRTQDQDEYKNQDLSCMDAEIVRHAIPEPSDGELYFLKVPRFLNIEPTRWNPKTFQPPTTDHHSKTASETFSAYNTAMTTVRWRHSRSDPKKLQSNARVLRWSDGSLTLQFASDPITQYEMSANALAPPQHNPKIPTPTSIRYKPGQRPPNQATKESYTYLAAPSENASLIRITNKLTTTLMVNATANDSKDSALLQLQSALAASANKGREEGKAGVEIVNLNEDPELARAKEEAQYKEKLKSDRAKQRAEEKQQDRNSRAFGRSGARRSYGLSLGGLEDEGGVGRGGVRKPRKTGLRRDWSDDEDYGIRGRTREDEYDEEDDFIAGSDEEEEVVQNVSRAKRRRVVEDDDEDE</sequence>
<dbReference type="EMBL" id="ML994102">
    <property type="protein sequence ID" value="KAF2199015.1"/>
    <property type="molecule type" value="Genomic_DNA"/>
</dbReference>
<evidence type="ECO:0000256" key="1">
    <source>
        <dbReference type="SAM" id="MobiDB-lite"/>
    </source>
</evidence>
<feature type="compositionally biased region" description="Basic and acidic residues" evidence="1">
    <location>
        <begin position="266"/>
        <end position="288"/>
    </location>
</feature>
<dbReference type="Pfam" id="PF04004">
    <property type="entry name" value="Leo1"/>
    <property type="match status" value="1"/>
</dbReference>
<dbReference type="GO" id="GO:0032968">
    <property type="term" value="P:positive regulation of transcription elongation by RNA polymerase II"/>
    <property type="evidence" value="ECO:0007669"/>
    <property type="project" value="TreeGrafter"/>
</dbReference>
<feature type="compositionally biased region" description="Low complexity" evidence="1">
    <location>
        <begin position="289"/>
        <end position="306"/>
    </location>
</feature>
<dbReference type="AlphaFoldDB" id="A0A9P4JGY8"/>
<feature type="region of interest" description="Disordered" evidence="1">
    <location>
        <begin position="155"/>
        <end position="182"/>
    </location>
</feature>
<dbReference type="GO" id="GO:1990269">
    <property type="term" value="F:RNA polymerase II C-terminal domain phosphoserine binding"/>
    <property type="evidence" value="ECO:0007669"/>
    <property type="project" value="TreeGrafter"/>
</dbReference>
<dbReference type="GO" id="GO:0006368">
    <property type="term" value="P:transcription elongation by RNA polymerase II"/>
    <property type="evidence" value="ECO:0007669"/>
    <property type="project" value="InterPro"/>
</dbReference>
<feature type="compositionally biased region" description="Basic and acidic residues" evidence="1">
    <location>
        <begin position="326"/>
        <end position="344"/>
    </location>
</feature>
<keyword evidence="3" id="KW-1185">Reference proteome</keyword>
<feature type="compositionally biased region" description="Acidic residues" evidence="1">
    <location>
        <begin position="345"/>
        <end position="363"/>
    </location>
</feature>
<dbReference type="OrthoDB" id="20844at2759"/>
<name>A0A9P4JGY8_9PLEO</name>
<feature type="region of interest" description="Disordered" evidence="1">
    <location>
        <begin position="12"/>
        <end position="37"/>
    </location>
</feature>
<gene>
    <name evidence="2" type="ORF">GQ43DRAFT_134213</name>
</gene>
<feature type="region of interest" description="Disordered" evidence="1">
    <location>
        <begin position="266"/>
        <end position="383"/>
    </location>
</feature>
<proteinExistence type="predicted"/>